<dbReference type="Proteomes" id="UP001054945">
    <property type="component" value="Unassembled WGS sequence"/>
</dbReference>
<accession>A0AAV4Q8C3</accession>
<gene>
    <name evidence="1" type="ORF">CEXT_193971</name>
</gene>
<protein>
    <submittedName>
        <fullName evidence="1">Uncharacterized protein</fullName>
    </submittedName>
</protein>
<evidence type="ECO:0000313" key="2">
    <source>
        <dbReference type="Proteomes" id="UP001054945"/>
    </source>
</evidence>
<dbReference type="AlphaFoldDB" id="A0AAV4Q8C3"/>
<evidence type="ECO:0000313" key="1">
    <source>
        <dbReference type="EMBL" id="GIY04602.1"/>
    </source>
</evidence>
<name>A0AAV4Q8C3_CAEEX</name>
<keyword evidence="2" id="KW-1185">Reference proteome</keyword>
<reference evidence="1 2" key="1">
    <citation type="submission" date="2021-06" db="EMBL/GenBank/DDBJ databases">
        <title>Caerostris extrusa draft genome.</title>
        <authorList>
            <person name="Kono N."/>
            <person name="Arakawa K."/>
        </authorList>
    </citation>
    <scope>NUCLEOTIDE SEQUENCE [LARGE SCALE GENOMIC DNA]</scope>
</reference>
<proteinExistence type="predicted"/>
<sequence>MINKSYDKFPKLHITLRNVVGHVMDIVEKMTFYDTCFRTKTTGDAYGYLHSYVTQLTRISSIFFIISLFLADDIRYGSSETGRFISCTYEHDFWGTKDLVNQNNVPYRFNKSNQVYKSNQKQQSK</sequence>
<comment type="caution">
    <text evidence="1">The sequence shown here is derived from an EMBL/GenBank/DDBJ whole genome shotgun (WGS) entry which is preliminary data.</text>
</comment>
<dbReference type="EMBL" id="BPLR01005735">
    <property type="protein sequence ID" value="GIY04602.1"/>
    <property type="molecule type" value="Genomic_DNA"/>
</dbReference>
<organism evidence="1 2">
    <name type="scientific">Caerostris extrusa</name>
    <name type="common">Bark spider</name>
    <name type="synonym">Caerostris bankana</name>
    <dbReference type="NCBI Taxonomy" id="172846"/>
    <lineage>
        <taxon>Eukaryota</taxon>
        <taxon>Metazoa</taxon>
        <taxon>Ecdysozoa</taxon>
        <taxon>Arthropoda</taxon>
        <taxon>Chelicerata</taxon>
        <taxon>Arachnida</taxon>
        <taxon>Araneae</taxon>
        <taxon>Araneomorphae</taxon>
        <taxon>Entelegynae</taxon>
        <taxon>Araneoidea</taxon>
        <taxon>Araneidae</taxon>
        <taxon>Caerostris</taxon>
    </lineage>
</organism>